<accession>A0A024V9E0</accession>
<protein>
    <submittedName>
        <fullName evidence="1">Uncharacterized protein</fullName>
    </submittedName>
</protein>
<proteinExistence type="predicted"/>
<evidence type="ECO:0000313" key="1">
    <source>
        <dbReference type="EMBL" id="ETW19172.1"/>
    </source>
</evidence>
<name>A0A024V9E0_PLAFA</name>
<sequence>MYEDEYNINLLLLKVNTSLFIGEIEEKFIYLFVCSLMKYGNGLISNNVCYIITGLHKNR</sequence>
<reference evidence="1 2" key="2">
    <citation type="submission" date="2013-02" db="EMBL/GenBank/DDBJ databases">
        <title>The Genome Sequence of Plasmodium falciparum Vietnam Oak-Knoll (FVO).</title>
        <authorList>
            <consortium name="The Broad Institute Genome Sequencing Platform"/>
            <consortium name="The Broad Institute Genome Sequencing Center for Infectious Disease"/>
            <person name="Neafsey D."/>
            <person name="Cheeseman I."/>
            <person name="Volkman S."/>
            <person name="Adams J."/>
            <person name="Walker B."/>
            <person name="Young S.K."/>
            <person name="Zeng Q."/>
            <person name="Gargeya S."/>
            <person name="Fitzgerald M."/>
            <person name="Haas B."/>
            <person name="Abouelleil A."/>
            <person name="Alvarado L."/>
            <person name="Arachchi H.M."/>
            <person name="Berlin A.M."/>
            <person name="Chapman S.B."/>
            <person name="Dewar J."/>
            <person name="Goldberg J."/>
            <person name="Griggs A."/>
            <person name="Gujja S."/>
            <person name="Hansen M."/>
            <person name="Howarth C."/>
            <person name="Imamovic A."/>
            <person name="Larimer J."/>
            <person name="McCowan C."/>
            <person name="Murphy C."/>
            <person name="Neiman D."/>
            <person name="Pearson M."/>
            <person name="Priest M."/>
            <person name="Roberts A."/>
            <person name="Saif S."/>
            <person name="Shea T."/>
            <person name="Sisk P."/>
            <person name="Sykes S."/>
            <person name="Wortman J."/>
            <person name="Nusbaum C."/>
            <person name="Birren B."/>
        </authorList>
    </citation>
    <scope>NUCLEOTIDE SEQUENCE [LARGE SCALE GENOMIC DNA]</scope>
    <source>
        <strain evidence="2">Vietnam Oak-Knoll (FVO)</strain>
    </source>
</reference>
<evidence type="ECO:0000313" key="2">
    <source>
        <dbReference type="Proteomes" id="UP000030690"/>
    </source>
</evidence>
<organism evidence="1 2">
    <name type="scientific">Plasmodium falciparum Vietnam Oak-Knoll</name>
    <name type="common">FVO</name>
    <dbReference type="NCBI Taxonomy" id="1036723"/>
    <lineage>
        <taxon>Eukaryota</taxon>
        <taxon>Sar</taxon>
        <taxon>Alveolata</taxon>
        <taxon>Apicomplexa</taxon>
        <taxon>Aconoidasida</taxon>
        <taxon>Haemosporida</taxon>
        <taxon>Plasmodiidae</taxon>
        <taxon>Plasmodium</taxon>
        <taxon>Plasmodium (Laverania)</taxon>
    </lineage>
</organism>
<reference evidence="1 2" key="1">
    <citation type="submission" date="2013-02" db="EMBL/GenBank/DDBJ databases">
        <title>The Genome Annotation of Plasmodium falciparum Vietnam Oak-Knoll (FVO).</title>
        <authorList>
            <consortium name="The Broad Institute Genome Sequencing Platform"/>
            <consortium name="The Broad Institute Genome Sequencing Center for Infectious Disease"/>
            <person name="Neafsey D."/>
            <person name="Hoffman S."/>
            <person name="Volkman S."/>
            <person name="Rosenthal P."/>
            <person name="Walker B."/>
            <person name="Young S.K."/>
            <person name="Zeng Q."/>
            <person name="Gargeya S."/>
            <person name="Fitzgerald M."/>
            <person name="Haas B."/>
            <person name="Abouelleil A."/>
            <person name="Allen A.W."/>
            <person name="Alvarado L."/>
            <person name="Arachchi H.M."/>
            <person name="Berlin A.M."/>
            <person name="Chapman S.B."/>
            <person name="Gainer-Dewar J."/>
            <person name="Goldberg J."/>
            <person name="Griggs A."/>
            <person name="Gujja S."/>
            <person name="Hansen M."/>
            <person name="Howarth C."/>
            <person name="Imamovic A."/>
            <person name="Ireland A."/>
            <person name="Larimer J."/>
            <person name="McCowan C."/>
            <person name="Murphy C."/>
            <person name="Pearson M."/>
            <person name="Poon T.W."/>
            <person name="Priest M."/>
            <person name="Roberts A."/>
            <person name="Saif S."/>
            <person name="Shea T."/>
            <person name="Sisk P."/>
            <person name="Sykes S."/>
            <person name="Wortman J."/>
            <person name="Nusbaum C."/>
            <person name="Birren B."/>
        </authorList>
    </citation>
    <scope>NUCLEOTIDE SEQUENCE [LARGE SCALE GENOMIC DNA]</scope>
    <source>
        <strain evidence="2">Vietnam Oak-Knoll (FVO)</strain>
    </source>
</reference>
<dbReference type="Proteomes" id="UP000030690">
    <property type="component" value="Unassembled WGS sequence"/>
</dbReference>
<gene>
    <name evidence="1" type="ORF">PFFVO_01933</name>
</gene>
<dbReference type="EMBL" id="KI925072">
    <property type="protein sequence ID" value="ETW19172.1"/>
    <property type="molecule type" value="Genomic_DNA"/>
</dbReference>
<dbReference type="AlphaFoldDB" id="A0A024V9E0"/>